<dbReference type="SUPFAM" id="SSF53474">
    <property type="entry name" value="alpha/beta-Hydrolases"/>
    <property type="match status" value="1"/>
</dbReference>
<reference evidence="5" key="1">
    <citation type="submission" date="2020-02" db="EMBL/GenBank/DDBJ databases">
        <authorList>
            <person name="Meier V. D."/>
        </authorList>
    </citation>
    <scope>NUCLEOTIDE SEQUENCE</scope>
    <source>
        <strain evidence="5">AVDCRST_MAG93</strain>
    </source>
</reference>
<keyword evidence="3" id="KW-0732">Signal</keyword>
<feature type="signal peptide" evidence="3">
    <location>
        <begin position="1"/>
        <end position="27"/>
    </location>
</feature>
<dbReference type="EMBL" id="CADCTR010003379">
    <property type="protein sequence ID" value="CAA9397873.1"/>
    <property type="molecule type" value="Genomic_DNA"/>
</dbReference>
<gene>
    <name evidence="5" type="ORF">AVDCRST_MAG93-10064</name>
</gene>
<dbReference type="PANTHER" id="PTHR43248">
    <property type="entry name" value="2-SUCCINYL-6-HYDROXY-2,4-CYCLOHEXADIENE-1-CARBOXYLATE SYNTHASE"/>
    <property type="match status" value="1"/>
</dbReference>
<organism evidence="5">
    <name type="scientific">uncultured Chloroflexia bacterium</name>
    <dbReference type="NCBI Taxonomy" id="1672391"/>
    <lineage>
        <taxon>Bacteria</taxon>
        <taxon>Bacillati</taxon>
        <taxon>Chloroflexota</taxon>
        <taxon>Chloroflexia</taxon>
        <taxon>environmental samples</taxon>
    </lineage>
</organism>
<evidence type="ECO:0000313" key="5">
    <source>
        <dbReference type="EMBL" id="CAA9397873.1"/>
    </source>
</evidence>
<dbReference type="InterPro" id="IPR029058">
    <property type="entry name" value="AB_hydrolase_fold"/>
</dbReference>
<evidence type="ECO:0000259" key="4">
    <source>
        <dbReference type="Pfam" id="PF00561"/>
    </source>
</evidence>
<evidence type="ECO:0000256" key="1">
    <source>
        <dbReference type="ARBA" id="ARBA00010088"/>
    </source>
</evidence>
<dbReference type="GO" id="GO:0016787">
    <property type="term" value="F:hydrolase activity"/>
    <property type="evidence" value="ECO:0007669"/>
    <property type="project" value="UniProtKB-KW"/>
</dbReference>
<name>A0A6J4NUJ5_9CHLR</name>
<protein>
    <recommendedName>
        <fullName evidence="4">AB hydrolase-1 domain-containing protein</fullName>
    </recommendedName>
</protein>
<sequence>MSNRVIHKRISLPVLAMSLALGGQINAPSTPLQQAAVRPRGLELTPCKVEDFEKKVNDLLCGTYHVFENRQTRQGKMLPLKVILLPAREGPSEGVVYVFGGGPGEAGTEGAKWLPLSWENKNHDVVIVDPRGTGEGHRLDCDFPKPANVQESLMSRIMFLEPCHERLSRTADLTLYSTATAVQDVDEIREALGHDKIIVRGGSYGSRAAIAYIKMFGEHVSRAILTGVMPFENRASLDVMEDQRNALDAVFADCARDPDCKAAYPNPQEDMDVVRQRLRQQPAKLTVKNPDTGQPEVVEYTDRMFGGAIVGKLGSIEAGRTIPLFLKRARAGEFPQLVGGTSSPSSPKMGPSGYAWGLYHSVLCTEDVARISLRDIERGSSRAISSVEGAYERQFVCKNWPKTNLPADYFEPFRSTVPTLLISGDLDPVTPPKWGEVARRSFPNSVHLIVPAAHSFPRVPCMGIISQQFMRTGDVKNLDSSCIAKMTRPPFAMPK</sequence>
<dbReference type="Pfam" id="PF00561">
    <property type="entry name" value="Abhydrolase_1"/>
    <property type="match status" value="1"/>
</dbReference>
<dbReference type="Gene3D" id="3.40.50.1820">
    <property type="entry name" value="alpha/beta hydrolase"/>
    <property type="match status" value="1"/>
</dbReference>
<dbReference type="PANTHER" id="PTHR43248:SF25">
    <property type="entry name" value="AB HYDROLASE-1 DOMAIN-CONTAINING PROTEIN-RELATED"/>
    <property type="match status" value="1"/>
</dbReference>
<comment type="similarity">
    <text evidence="1">Belongs to the peptidase S33 family.</text>
</comment>
<evidence type="ECO:0000256" key="3">
    <source>
        <dbReference type="SAM" id="SignalP"/>
    </source>
</evidence>
<feature type="domain" description="AB hydrolase-1" evidence="4">
    <location>
        <begin position="120"/>
        <end position="455"/>
    </location>
</feature>
<feature type="chain" id="PRO_5027016134" description="AB hydrolase-1 domain-containing protein" evidence="3">
    <location>
        <begin position="28"/>
        <end position="495"/>
    </location>
</feature>
<dbReference type="InterPro" id="IPR000073">
    <property type="entry name" value="AB_hydrolase_1"/>
</dbReference>
<dbReference type="InterPro" id="IPR051601">
    <property type="entry name" value="Serine_prot/Carboxylest_S33"/>
</dbReference>
<evidence type="ECO:0000256" key="2">
    <source>
        <dbReference type="ARBA" id="ARBA00022801"/>
    </source>
</evidence>
<proteinExistence type="inferred from homology"/>
<dbReference type="AlphaFoldDB" id="A0A6J4NUJ5"/>
<keyword evidence="2" id="KW-0378">Hydrolase</keyword>
<accession>A0A6J4NUJ5</accession>